<accession>A0ACC3C2P6</accession>
<dbReference type="Proteomes" id="UP000798662">
    <property type="component" value="Chromosome 2"/>
</dbReference>
<evidence type="ECO:0000313" key="2">
    <source>
        <dbReference type="Proteomes" id="UP000798662"/>
    </source>
</evidence>
<sequence length="224" mass="22231">MADRFTEAVAVLAGTPGGWAPPLDAADWVVRPDGVAGCLPPPPPPSFATVTHGVAWSSYIIFRRGRAAGGAGGEGGEVPDAAAAAAVANTPAATTDGTGTDVDADADADDSDGWTVVGIVNWQVATWGPGVGDVAFVWLSSVDPAVWRAPGATVAILDAYAAAAGAAASRGRTGLAAHWAAALPAALVMCVVSPDVFDVCHPRLVAAVEDVVAARGGTGPLLMD</sequence>
<gene>
    <name evidence="1" type="ORF">I4F81_006784</name>
</gene>
<protein>
    <submittedName>
        <fullName evidence="1">Uncharacterized protein</fullName>
    </submittedName>
</protein>
<organism evidence="1 2">
    <name type="scientific">Pyropia yezoensis</name>
    <name type="common">Susabi-nori</name>
    <name type="synonym">Porphyra yezoensis</name>
    <dbReference type="NCBI Taxonomy" id="2788"/>
    <lineage>
        <taxon>Eukaryota</taxon>
        <taxon>Rhodophyta</taxon>
        <taxon>Bangiophyceae</taxon>
        <taxon>Bangiales</taxon>
        <taxon>Bangiaceae</taxon>
        <taxon>Pyropia</taxon>
    </lineage>
</organism>
<dbReference type="EMBL" id="CM020619">
    <property type="protein sequence ID" value="KAK1864234.1"/>
    <property type="molecule type" value="Genomic_DNA"/>
</dbReference>
<evidence type="ECO:0000313" key="1">
    <source>
        <dbReference type="EMBL" id="KAK1864234.1"/>
    </source>
</evidence>
<name>A0ACC3C2P6_PYRYE</name>
<reference evidence="1" key="1">
    <citation type="submission" date="2019-11" db="EMBL/GenBank/DDBJ databases">
        <title>Nori genome reveals adaptations in red seaweeds to the harsh intertidal environment.</title>
        <authorList>
            <person name="Wang D."/>
            <person name="Mao Y."/>
        </authorList>
    </citation>
    <scope>NUCLEOTIDE SEQUENCE</scope>
    <source>
        <tissue evidence="1">Gametophyte</tissue>
    </source>
</reference>
<comment type="caution">
    <text evidence="1">The sequence shown here is derived from an EMBL/GenBank/DDBJ whole genome shotgun (WGS) entry which is preliminary data.</text>
</comment>
<keyword evidence="2" id="KW-1185">Reference proteome</keyword>
<proteinExistence type="predicted"/>